<evidence type="ECO:0000259" key="1">
    <source>
        <dbReference type="Pfam" id="PF00501"/>
    </source>
</evidence>
<gene>
    <name evidence="3" type="ORF">KV203_01675</name>
</gene>
<dbReference type="InterPro" id="IPR025110">
    <property type="entry name" value="AMP-bd_C"/>
</dbReference>
<dbReference type="InterPro" id="IPR020845">
    <property type="entry name" value="AMP-binding_CS"/>
</dbReference>
<accession>A0ABX8SC61</accession>
<dbReference type="Proteomes" id="UP000887023">
    <property type="component" value="Chromosome"/>
</dbReference>
<dbReference type="InterPro" id="IPR042099">
    <property type="entry name" value="ANL_N_sf"/>
</dbReference>
<dbReference type="Pfam" id="PF13193">
    <property type="entry name" value="AMP-binding_C"/>
    <property type="match status" value="1"/>
</dbReference>
<evidence type="ECO:0000259" key="2">
    <source>
        <dbReference type="Pfam" id="PF13193"/>
    </source>
</evidence>
<reference evidence="3" key="1">
    <citation type="submission" date="2021-07" db="EMBL/GenBank/DDBJ databases">
        <title>Candidatus Kaistella beijingensis sp. nov. isolated from a municipal wastewater treatment plant is involved in sludge foaming.</title>
        <authorList>
            <person name="Song Y."/>
            <person name="Liu S.-J."/>
        </authorList>
    </citation>
    <scope>NUCLEOTIDE SEQUENCE</scope>
    <source>
        <strain evidence="3">DSM 43998</strain>
    </source>
</reference>
<evidence type="ECO:0000313" key="3">
    <source>
        <dbReference type="EMBL" id="QXQ14180.1"/>
    </source>
</evidence>
<dbReference type="InterPro" id="IPR050237">
    <property type="entry name" value="ATP-dep_AMP-bd_enzyme"/>
</dbReference>
<name>A0ABX8SC61_9ACTN</name>
<dbReference type="RefSeq" id="WP_066466958.1">
    <property type="nucleotide sequence ID" value="NZ_CBCRUZ010000020.1"/>
</dbReference>
<keyword evidence="4" id="KW-1185">Reference proteome</keyword>
<dbReference type="PROSITE" id="PS00455">
    <property type="entry name" value="AMP_BINDING"/>
    <property type="match status" value="1"/>
</dbReference>
<dbReference type="SUPFAM" id="SSF56801">
    <property type="entry name" value="Acetyl-CoA synthetase-like"/>
    <property type="match status" value="1"/>
</dbReference>
<dbReference type="Pfam" id="PF00501">
    <property type="entry name" value="AMP-binding"/>
    <property type="match status" value="1"/>
</dbReference>
<dbReference type="PANTHER" id="PTHR43767:SF1">
    <property type="entry name" value="NONRIBOSOMAL PEPTIDE SYNTHASE PES1 (EUROFUNG)-RELATED"/>
    <property type="match status" value="1"/>
</dbReference>
<dbReference type="EMBL" id="CP079105">
    <property type="protein sequence ID" value="QXQ14180.1"/>
    <property type="molecule type" value="Genomic_DNA"/>
</dbReference>
<organism evidence="3 4">
    <name type="scientific">Skermania pinensis</name>
    <dbReference type="NCBI Taxonomy" id="39122"/>
    <lineage>
        <taxon>Bacteria</taxon>
        <taxon>Bacillati</taxon>
        <taxon>Actinomycetota</taxon>
        <taxon>Actinomycetes</taxon>
        <taxon>Mycobacteriales</taxon>
        <taxon>Gordoniaceae</taxon>
        <taxon>Skermania</taxon>
    </lineage>
</organism>
<dbReference type="PRINTS" id="PR00154">
    <property type="entry name" value="AMPBINDING"/>
</dbReference>
<proteinExistence type="predicted"/>
<feature type="domain" description="AMP-binding enzyme C-terminal" evidence="2">
    <location>
        <begin position="400"/>
        <end position="475"/>
    </location>
</feature>
<dbReference type="PANTHER" id="PTHR43767">
    <property type="entry name" value="LONG-CHAIN-FATTY-ACID--COA LIGASE"/>
    <property type="match status" value="1"/>
</dbReference>
<feature type="domain" description="AMP-dependent synthetase/ligase" evidence="1">
    <location>
        <begin position="10"/>
        <end position="350"/>
    </location>
</feature>
<dbReference type="InterPro" id="IPR000873">
    <property type="entry name" value="AMP-dep_synth/lig_dom"/>
</dbReference>
<dbReference type="Gene3D" id="3.40.50.12780">
    <property type="entry name" value="N-terminal domain of ligase-like"/>
    <property type="match status" value="1"/>
</dbReference>
<evidence type="ECO:0000313" key="4">
    <source>
        <dbReference type="Proteomes" id="UP000887023"/>
    </source>
</evidence>
<dbReference type="InterPro" id="IPR020459">
    <property type="entry name" value="AMP-binding"/>
</dbReference>
<dbReference type="InterPro" id="IPR045851">
    <property type="entry name" value="AMP-bd_C_sf"/>
</dbReference>
<dbReference type="Gene3D" id="3.30.300.30">
    <property type="match status" value="1"/>
</dbReference>
<protein>
    <submittedName>
        <fullName evidence="3">AMP-binding protein</fullName>
    </submittedName>
</protein>
<sequence>MIVPSLPFTRAAARPDAPALRDDRLELDNAGFAAAVAAAAVRLQAAGVGRGDVVGLLLPNRAELIVGLFAAWRLGAAVTPINPVLTPVEVEHQVRDADVDVLITVDGTAPIDGVRPIAADDLGIGAPAPADPPPAAELGPDDLALLIYTAGTTGKPKGVMISHGNIDAMTASFIEHLDFGPDEHSLLILPLFHANGVVLGTLTPLRAGGQATIVGRFKADALFPAVEKYRPTYFSAVPAIYAMLSALPDDVEPDTSSLRLVVCGAAPMPAELIAKFENRYGVVLVEGYGLSETTTASTINPVAGPRKPGTVGRVLPGQQIRIADSDGNDVPAGATGEVLIAGPVVMQGYLNRPEDTAKTLVDGWLRTGDVGRFDEDGYLVLVDRVKDMIIRGGENIYPKEIEAALYENPDVFEAAVVARPHPVLGEVPIAYVSLNPNATTNTASLLAELPEKLSRYKIPVEVILLEEIPKNPVGKIDKPTLRRRPETAG</sequence>